<dbReference type="SUPFAM" id="SSF56954">
    <property type="entry name" value="Outer membrane efflux proteins (OEP)"/>
    <property type="match status" value="1"/>
</dbReference>
<gene>
    <name evidence="2" type="ORF">K0B96_04005</name>
</gene>
<accession>A0A8F9TXG5</accession>
<dbReference type="KEGG" id="ole:K0B96_04005"/>
<dbReference type="InterPro" id="IPR010131">
    <property type="entry name" value="MdtP/NodT-like"/>
</dbReference>
<evidence type="ECO:0000313" key="2">
    <source>
        <dbReference type="EMBL" id="QYM79791.1"/>
    </source>
</evidence>
<dbReference type="Gene3D" id="1.20.1600.10">
    <property type="entry name" value="Outer membrane efflux proteins (OEP)"/>
    <property type="match status" value="1"/>
</dbReference>
<reference evidence="2" key="1">
    <citation type="submission" date="2021-08" db="EMBL/GenBank/DDBJ databases">
        <title>Genome of a novel bacterium of the phylum Verrucomicrobia, Oleiharenicola sp. KSB-15.</title>
        <authorList>
            <person name="Chung J.-H."/>
            <person name="Ahn J.-H."/>
            <person name="Yoon Y."/>
            <person name="Kim D.-Y."/>
            <person name="An S.-H."/>
            <person name="Park I."/>
            <person name="Yeon J."/>
        </authorList>
    </citation>
    <scope>NUCLEOTIDE SEQUENCE</scope>
    <source>
        <strain evidence="2">KSB-15</strain>
    </source>
</reference>
<dbReference type="Pfam" id="PF02321">
    <property type="entry name" value="OEP"/>
    <property type="match status" value="2"/>
</dbReference>
<dbReference type="PANTHER" id="PTHR30203:SF24">
    <property type="entry name" value="BLR4935 PROTEIN"/>
    <property type="match status" value="1"/>
</dbReference>
<dbReference type="PROSITE" id="PS51257">
    <property type="entry name" value="PROKAR_LIPOPROTEIN"/>
    <property type="match status" value="1"/>
</dbReference>
<proteinExistence type="inferred from homology"/>
<dbReference type="Proteomes" id="UP000825051">
    <property type="component" value="Chromosome"/>
</dbReference>
<evidence type="ECO:0000313" key="3">
    <source>
        <dbReference type="Proteomes" id="UP000825051"/>
    </source>
</evidence>
<dbReference type="GO" id="GO:0015562">
    <property type="term" value="F:efflux transmembrane transporter activity"/>
    <property type="evidence" value="ECO:0007669"/>
    <property type="project" value="InterPro"/>
</dbReference>
<dbReference type="EMBL" id="CP080507">
    <property type="protein sequence ID" value="QYM79791.1"/>
    <property type="molecule type" value="Genomic_DNA"/>
</dbReference>
<dbReference type="InterPro" id="IPR003423">
    <property type="entry name" value="OMP_efflux"/>
</dbReference>
<protein>
    <submittedName>
        <fullName evidence="2">TolC family protein</fullName>
    </submittedName>
</protein>
<name>A0A8F9TXG5_9BACT</name>
<dbReference type="AlphaFoldDB" id="A0A8F9TXG5"/>
<keyword evidence="3" id="KW-1185">Reference proteome</keyword>
<organism evidence="2 3">
    <name type="scientific">Horticoccus luteus</name>
    <dbReference type="NCBI Taxonomy" id="2862869"/>
    <lineage>
        <taxon>Bacteria</taxon>
        <taxon>Pseudomonadati</taxon>
        <taxon>Verrucomicrobiota</taxon>
        <taxon>Opitutia</taxon>
        <taxon>Opitutales</taxon>
        <taxon>Opitutaceae</taxon>
        <taxon>Horticoccus</taxon>
    </lineage>
</organism>
<dbReference type="RefSeq" id="WP_220164096.1">
    <property type="nucleotide sequence ID" value="NZ_CP080507.1"/>
</dbReference>
<evidence type="ECO:0000256" key="1">
    <source>
        <dbReference type="ARBA" id="ARBA00007613"/>
    </source>
</evidence>
<sequence>MTFLRFSPGGRVLLLCLLSGLLACFGRAEPNPPPLPEELHPELQRLLDCALAQSPQMLERAAQMAVADGDAMVARSGLLPHASAYGQFNEQRESRQDLPGSQISQKTYYNVGVSQSVFHWGELRNRARIGTLRQKFESGQTAEAYRLLVNEVRGQFLQLIVKHQTLARARFGIDLAKENNRLAQGRLADKSISASEAAAATLAITRAELAADRAEEDYTFAKGALERLTGCGTIPDAALADAVAKVDPAPDAIRALEAGFLSQSEPQSFVLRNLKRQAEVERLNYDIARVQLRPMVNFVAGLSQDQVSYTANIGQRYGVNTLFAGVQVTWSIFDGFATRGAVASASARRRLYELSYRTTSDQLKAQVQHAAKLLGFAGRELKFAEDGLAAAESVVTTYKEQLGRGEVSSYDVKTVEGSLLDAQVAASLARSDYLMKSAEFLSLVQQDPALKRLPAVQP</sequence>
<dbReference type="PANTHER" id="PTHR30203">
    <property type="entry name" value="OUTER MEMBRANE CATION EFFLUX PROTEIN"/>
    <property type="match status" value="1"/>
</dbReference>
<comment type="similarity">
    <text evidence="1">Belongs to the outer membrane factor (OMF) (TC 1.B.17) family.</text>
</comment>